<evidence type="ECO:0000256" key="7">
    <source>
        <dbReference type="ARBA" id="ARBA00023134"/>
    </source>
</evidence>
<dbReference type="InParanoid" id="A0A6L2PZT8"/>
<dbReference type="SMART" id="SM01362">
    <property type="entry name" value="DUF663"/>
    <property type="match status" value="1"/>
</dbReference>
<dbReference type="CDD" id="cd01882">
    <property type="entry name" value="BMS1"/>
    <property type="match status" value="1"/>
</dbReference>
<feature type="compositionally biased region" description="Basic residues" evidence="11">
    <location>
        <begin position="9"/>
        <end position="29"/>
    </location>
</feature>
<evidence type="ECO:0000256" key="4">
    <source>
        <dbReference type="ARBA" id="ARBA00022741"/>
    </source>
</evidence>
<dbReference type="SMART" id="SM00785">
    <property type="entry name" value="AARP2CN"/>
    <property type="match status" value="1"/>
</dbReference>
<comment type="catalytic activity">
    <reaction evidence="9">
        <text>GTP + H2O = GDP + phosphate + H(+)</text>
        <dbReference type="Rhea" id="RHEA:19669"/>
        <dbReference type="ChEBI" id="CHEBI:15377"/>
        <dbReference type="ChEBI" id="CHEBI:15378"/>
        <dbReference type="ChEBI" id="CHEBI:37565"/>
        <dbReference type="ChEBI" id="CHEBI:43474"/>
        <dbReference type="ChEBI" id="CHEBI:58189"/>
    </reaction>
    <physiologicalReaction direction="left-to-right" evidence="9">
        <dbReference type="Rhea" id="RHEA:19670"/>
    </physiologicalReaction>
</comment>
<comment type="subcellular location">
    <subcellularLocation>
        <location evidence="1">Nucleus</location>
        <location evidence="1">Nucleolus</location>
    </subcellularLocation>
</comment>
<evidence type="ECO:0000256" key="2">
    <source>
        <dbReference type="ARBA" id="ARBA00022517"/>
    </source>
</evidence>
<dbReference type="EMBL" id="BLKM01000721">
    <property type="protein sequence ID" value="GFG37764.1"/>
    <property type="molecule type" value="Genomic_DNA"/>
</dbReference>
<dbReference type="GO" id="GO:0000462">
    <property type="term" value="P:maturation of SSU-rRNA from tricistronic rRNA transcript (SSU-rRNA, 5.8S rRNA, LSU-rRNA)"/>
    <property type="evidence" value="ECO:0007669"/>
    <property type="project" value="TreeGrafter"/>
</dbReference>
<dbReference type="InterPro" id="IPR030387">
    <property type="entry name" value="G_Bms1/Tsr1_dom"/>
</dbReference>
<dbReference type="PANTHER" id="PTHR12858">
    <property type="entry name" value="RIBOSOME BIOGENESIS PROTEIN"/>
    <property type="match status" value="1"/>
</dbReference>
<dbReference type="GO" id="GO:0030686">
    <property type="term" value="C:90S preribosome"/>
    <property type="evidence" value="ECO:0007669"/>
    <property type="project" value="TreeGrafter"/>
</dbReference>
<dbReference type="FunCoup" id="A0A6L2PZT8">
    <property type="interactions" value="2145"/>
</dbReference>
<dbReference type="InterPro" id="IPR007034">
    <property type="entry name" value="BMS1_TSR1_C"/>
</dbReference>
<sequence length="991" mass="112258">MADDDVLQKKKSHRERHSGRKAEKKKAKNVHVQELTDKQRNPKAFTFNSAVRAERRFRRKQDFETKKQHIPLVDRTPVEPPPVIVAVVGPPKVGKTTLIQCLIKTFTKQPLTSLKGPVTLVSGKKRRITLMECNNDINSMIDIAKVADLVLLLVDASFGFEMEIFEFLNICQVHGMPRVMGVLTHLDMLKNNKQLKKTKKTLKHRFWTEVYAGAKLFYLSGLLHGEYLRNEVKNLGRFISVMKFRPLTWRTTHPYVVADRLEDLTPPELIRQNPKVDRIVSLYGFVRGVSLNKMSSIHIPGCGDLKIHDVSHLPDPCPLPDKLKNRSLVEKEKLVYAPFSGVGGIVYDKDAVYVELGGSHSHAHQETIDSRPEKALVSCLMDTQETMDVKMARSELQLFTGTAPIVASDLAEKTVGLAEELVRDSGIIRRKVVFPGKLSNEDKHEETTQSDSDEESISDESEAELESASDPDIDSNSEIESGDEMEVTRDSETSNLEYKAALPIAEGHSKDKINLDSENKRKKQKQKDALAEAECRLLDMMGEDVDDVRSEYEEAGHVHEESSVEVPAKKRKLTCDEVRENQSDRYRGIGTDLDHEIHAKISSVLTRLEMYSKQHKETERDDTELESLTETSEGSITAEDMNLSNKRKHEQTFALNGFSSNEDFSDEEFNQNGSVLLKQQDSASLSSSESDSKNFDTNEVFDSDTSGISDDEEGPGDSAVQWKANLALKAADAFLERQSTTHNVWKLVYGNYNKFERETTEVENGSDSGRDEDGGGLFRIVRRKQQHQQEERDLMNAVDCARFAVKQMRDWTDSEVCDTIRDCFVTGKWKESEDAAELLQLDDDTGEELFGDFEDLETGEKHADKTETVNKEESGKGTDEEGKPKTLTREELQEKKRKLKEKFDAEYDDKDGGKTYYDELKQELNKKEFEGLDDSMRIQLEGFRPGMYVRVEFKDVPCELITNFDPTYPLILGGLLAGEENVGFVQVCWAC</sequence>
<evidence type="ECO:0000256" key="8">
    <source>
        <dbReference type="ARBA" id="ARBA00023242"/>
    </source>
</evidence>
<gene>
    <name evidence="13" type="ORF">Cfor_04676</name>
</gene>
<dbReference type="GO" id="GO:0032040">
    <property type="term" value="C:small-subunit processome"/>
    <property type="evidence" value="ECO:0007669"/>
    <property type="project" value="UniProtKB-ARBA"/>
</dbReference>
<keyword evidence="6" id="KW-0067">ATP-binding</keyword>
<evidence type="ECO:0000256" key="11">
    <source>
        <dbReference type="SAM" id="MobiDB-lite"/>
    </source>
</evidence>
<dbReference type="Gene3D" id="3.40.50.300">
    <property type="entry name" value="P-loop containing nucleotide triphosphate hydrolases"/>
    <property type="match status" value="1"/>
</dbReference>
<dbReference type="GO" id="GO:0005654">
    <property type="term" value="C:nucleoplasm"/>
    <property type="evidence" value="ECO:0007669"/>
    <property type="project" value="UniProtKB-ARBA"/>
</dbReference>
<protein>
    <recommendedName>
        <fullName evidence="12">Bms1-type G domain-containing protein</fullName>
    </recommendedName>
</protein>
<feature type="compositionally biased region" description="Acidic residues" evidence="11">
    <location>
        <begin position="451"/>
        <end position="485"/>
    </location>
</feature>
<dbReference type="GO" id="GO:0005525">
    <property type="term" value="F:GTP binding"/>
    <property type="evidence" value="ECO:0007669"/>
    <property type="project" value="UniProtKB-KW"/>
</dbReference>
<dbReference type="GO" id="GO:0003924">
    <property type="term" value="F:GTPase activity"/>
    <property type="evidence" value="ECO:0007669"/>
    <property type="project" value="TreeGrafter"/>
</dbReference>
<feature type="domain" description="Bms1-type G" evidence="12">
    <location>
        <begin position="81"/>
        <end position="245"/>
    </location>
</feature>
<dbReference type="PANTHER" id="PTHR12858:SF2">
    <property type="entry name" value="RIBOSOME BIOGENESIS PROTEIN BMS1 HOMOLOG"/>
    <property type="match status" value="1"/>
</dbReference>
<keyword evidence="8" id="KW-0539">Nucleus</keyword>
<keyword evidence="3" id="KW-0597">Phosphoprotein</keyword>
<dbReference type="SUPFAM" id="SSF52540">
    <property type="entry name" value="P-loop containing nucleoside triphosphate hydrolases"/>
    <property type="match status" value="1"/>
</dbReference>
<dbReference type="OrthoDB" id="10260897at2759"/>
<evidence type="ECO:0000256" key="9">
    <source>
        <dbReference type="ARBA" id="ARBA00049117"/>
    </source>
</evidence>
<proteinExistence type="inferred from homology"/>
<feature type="region of interest" description="Disordered" evidence="11">
    <location>
        <begin position="680"/>
        <end position="718"/>
    </location>
</feature>
<evidence type="ECO:0000256" key="10">
    <source>
        <dbReference type="ARBA" id="ARBA00061391"/>
    </source>
</evidence>
<evidence type="ECO:0000256" key="3">
    <source>
        <dbReference type="ARBA" id="ARBA00022553"/>
    </source>
</evidence>
<evidence type="ECO:0000259" key="12">
    <source>
        <dbReference type="PROSITE" id="PS51714"/>
    </source>
</evidence>
<comment type="similarity">
    <text evidence="10">Belongs to the TRAFAC class translation factor GTPase superfamily. Bms1-like GTPase family. BMS1 subfamily.</text>
</comment>
<reference evidence="14" key="1">
    <citation type="submission" date="2020-01" db="EMBL/GenBank/DDBJ databases">
        <title>Draft genome sequence of the Termite Coptotermes fromosanus.</title>
        <authorList>
            <person name="Itakura S."/>
            <person name="Yosikawa Y."/>
            <person name="Umezawa K."/>
        </authorList>
    </citation>
    <scope>NUCLEOTIDE SEQUENCE [LARGE SCALE GENOMIC DNA]</scope>
</reference>
<dbReference type="Pfam" id="PF04950">
    <property type="entry name" value="RIBIOP_C"/>
    <property type="match status" value="1"/>
</dbReference>
<feature type="region of interest" description="Disordered" evidence="11">
    <location>
        <begin position="857"/>
        <end position="891"/>
    </location>
</feature>
<comment type="caution">
    <text evidence="13">The sequence shown here is derived from an EMBL/GenBank/DDBJ whole genome shotgun (WGS) entry which is preliminary data.</text>
</comment>
<dbReference type="InterPro" id="IPR037875">
    <property type="entry name" value="Bms1_N"/>
</dbReference>
<dbReference type="Proteomes" id="UP000502823">
    <property type="component" value="Unassembled WGS sequence"/>
</dbReference>
<feature type="compositionally biased region" description="Low complexity" evidence="11">
    <location>
        <begin position="680"/>
        <end position="689"/>
    </location>
</feature>
<feature type="region of interest" description="Disordered" evidence="11">
    <location>
        <begin position="612"/>
        <end position="645"/>
    </location>
</feature>
<dbReference type="FunFam" id="3.40.50.300:FF:000105">
    <property type="entry name" value="BMS1 ribosome biogenesis factor"/>
    <property type="match status" value="1"/>
</dbReference>
<organism evidence="13 14">
    <name type="scientific">Coptotermes formosanus</name>
    <name type="common">Formosan subterranean termite</name>
    <dbReference type="NCBI Taxonomy" id="36987"/>
    <lineage>
        <taxon>Eukaryota</taxon>
        <taxon>Metazoa</taxon>
        <taxon>Ecdysozoa</taxon>
        <taxon>Arthropoda</taxon>
        <taxon>Hexapoda</taxon>
        <taxon>Insecta</taxon>
        <taxon>Pterygota</taxon>
        <taxon>Neoptera</taxon>
        <taxon>Polyneoptera</taxon>
        <taxon>Dictyoptera</taxon>
        <taxon>Blattodea</taxon>
        <taxon>Blattoidea</taxon>
        <taxon>Termitoidae</taxon>
        <taxon>Rhinotermitidae</taxon>
        <taxon>Coptotermes</taxon>
    </lineage>
</organism>
<dbReference type="PROSITE" id="PS51714">
    <property type="entry name" value="G_BMS1"/>
    <property type="match status" value="1"/>
</dbReference>
<dbReference type="InterPro" id="IPR039761">
    <property type="entry name" value="Bms1/Tsr1"/>
</dbReference>
<keyword evidence="2" id="KW-0690">Ribosome biogenesis</keyword>
<dbReference type="GO" id="GO:0000479">
    <property type="term" value="P:endonucleolytic cleavage of tricistronic rRNA transcript (SSU-rRNA, 5.8S rRNA, LSU-rRNA)"/>
    <property type="evidence" value="ECO:0007669"/>
    <property type="project" value="TreeGrafter"/>
</dbReference>
<evidence type="ECO:0000313" key="13">
    <source>
        <dbReference type="EMBL" id="GFG37764.1"/>
    </source>
</evidence>
<feature type="region of interest" description="Disordered" evidence="11">
    <location>
        <begin position="1"/>
        <end position="42"/>
    </location>
</feature>
<feature type="compositionally biased region" description="Basic and acidic residues" evidence="11">
    <location>
        <begin position="858"/>
        <end position="891"/>
    </location>
</feature>
<keyword evidence="5" id="KW-0378">Hydrolase</keyword>
<dbReference type="Pfam" id="PF08142">
    <property type="entry name" value="AARP2CN"/>
    <property type="match status" value="1"/>
</dbReference>
<dbReference type="InterPro" id="IPR027417">
    <property type="entry name" value="P-loop_NTPase"/>
</dbReference>
<evidence type="ECO:0000256" key="1">
    <source>
        <dbReference type="ARBA" id="ARBA00004604"/>
    </source>
</evidence>
<dbReference type="GO" id="GO:0005524">
    <property type="term" value="F:ATP binding"/>
    <property type="evidence" value="ECO:0007669"/>
    <property type="project" value="UniProtKB-KW"/>
</dbReference>
<dbReference type="AlphaFoldDB" id="A0A6L2PZT8"/>
<keyword evidence="7" id="KW-0342">GTP-binding</keyword>
<dbReference type="InterPro" id="IPR012948">
    <property type="entry name" value="AARP2CN"/>
</dbReference>
<accession>A0A6L2PZT8</accession>
<keyword evidence="14" id="KW-1185">Reference proteome</keyword>
<dbReference type="GO" id="GO:0034511">
    <property type="term" value="F:U3 snoRNA binding"/>
    <property type="evidence" value="ECO:0007669"/>
    <property type="project" value="TreeGrafter"/>
</dbReference>
<evidence type="ECO:0000256" key="6">
    <source>
        <dbReference type="ARBA" id="ARBA00022840"/>
    </source>
</evidence>
<evidence type="ECO:0000256" key="5">
    <source>
        <dbReference type="ARBA" id="ARBA00022801"/>
    </source>
</evidence>
<evidence type="ECO:0000313" key="14">
    <source>
        <dbReference type="Proteomes" id="UP000502823"/>
    </source>
</evidence>
<name>A0A6L2PZT8_COPFO</name>
<feature type="region of interest" description="Disordered" evidence="11">
    <location>
        <begin position="439"/>
        <end position="494"/>
    </location>
</feature>
<keyword evidence="4" id="KW-0547">Nucleotide-binding</keyword>